<dbReference type="PANTHER" id="PTHR34273:SF2">
    <property type="entry name" value="METHYLTHIORIBOSE KINASE"/>
    <property type="match status" value="1"/>
</dbReference>
<dbReference type="RefSeq" id="WP_189563094.1">
    <property type="nucleotide sequence ID" value="NZ_BMXF01000001.1"/>
</dbReference>
<gene>
    <name evidence="7" type="ORF">GCM10007390_08550</name>
</gene>
<dbReference type="Gene3D" id="3.90.1200.10">
    <property type="match status" value="1"/>
</dbReference>
<accession>A0A8J3D5T7</accession>
<comment type="caution">
    <text evidence="7">The sequence shown here is derived from an EMBL/GenBank/DDBJ whole genome shotgun (WGS) entry which is preliminary data.</text>
</comment>
<evidence type="ECO:0000256" key="4">
    <source>
        <dbReference type="ARBA" id="ARBA00022777"/>
    </source>
</evidence>
<feature type="domain" description="Aminoglycoside phosphotransferase" evidence="6">
    <location>
        <begin position="47"/>
        <end position="293"/>
    </location>
</feature>
<dbReference type="AlphaFoldDB" id="A0A8J3D5T7"/>
<keyword evidence="3" id="KW-0547">Nucleotide-binding</keyword>
<evidence type="ECO:0000256" key="1">
    <source>
        <dbReference type="ARBA" id="ARBA00010165"/>
    </source>
</evidence>
<dbReference type="SUPFAM" id="SSF56112">
    <property type="entry name" value="Protein kinase-like (PK-like)"/>
    <property type="match status" value="1"/>
</dbReference>
<keyword evidence="4" id="KW-0418">Kinase</keyword>
<sequence length="368" mass="41486">MTEKQQRFHAAYPGSFFLTSEEPELLGEFLKNIGWISPDETITLIEKPGEGNMNYVLRVRTDRQSFIVKQSRPWVEKYPQLDAPIERIVVEAQFYDALSEVGELQDFIPALKGFRAEHFIMAVEDLGKASDFTNIYNKSVQISPTELTDLVGFISGLHQVSAAEIREPFPDNQELKELNAEHIFNYPYLEDNGFDLDSVQAGLQALAMTYKQDEALKKKIKSLGKIYLGKGDTLLQGDYYPGSWLRTAAGTKIIDPEFAYLGRAEFDMGVLVAHLKMAQTDDAVIEAGLIHYKRIGQNFDHGLFAGFCGAEILRRIIGLAQLPLDLSLEEKGYLLTWAAESVLNPQMNTFMKTDTSDISRSTTLRNHD</sequence>
<evidence type="ECO:0000259" key="6">
    <source>
        <dbReference type="Pfam" id="PF01636"/>
    </source>
</evidence>
<reference evidence="7 8" key="1">
    <citation type="journal article" date="2014" name="Int. J. Syst. Evol. Microbiol.">
        <title>Complete genome sequence of Corynebacterium casei LMG S-19264T (=DSM 44701T), isolated from a smear-ripened cheese.</title>
        <authorList>
            <consortium name="US DOE Joint Genome Institute (JGI-PGF)"/>
            <person name="Walter F."/>
            <person name="Albersmeier A."/>
            <person name="Kalinowski J."/>
            <person name="Ruckert C."/>
        </authorList>
    </citation>
    <scope>NUCLEOTIDE SEQUENCE [LARGE SCALE GENOMIC DNA]</scope>
    <source>
        <strain evidence="7 8">KCTC 12866</strain>
    </source>
</reference>
<keyword evidence="8" id="KW-1185">Reference proteome</keyword>
<proteinExistence type="inferred from homology"/>
<organism evidence="7 8">
    <name type="scientific">Persicitalea jodogahamensis</name>
    <dbReference type="NCBI Taxonomy" id="402147"/>
    <lineage>
        <taxon>Bacteria</taxon>
        <taxon>Pseudomonadati</taxon>
        <taxon>Bacteroidota</taxon>
        <taxon>Cytophagia</taxon>
        <taxon>Cytophagales</taxon>
        <taxon>Spirosomataceae</taxon>
        <taxon>Persicitalea</taxon>
    </lineage>
</organism>
<keyword evidence="2" id="KW-0808">Transferase</keyword>
<dbReference type="EMBL" id="BMXF01000001">
    <property type="protein sequence ID" value="GHB57418.1"/>
    <property type="molecule type" value="Genomic_DNA"/>
</dbReference>
<evidence type="ECO:0000313" key="7">
    <source>
        <dbReference type="EMBL" id="GHB57418.1"/>
    </source>
</evidence>
<dbReference type="GO" id="GO:0005524">
    <property type="term" value="F:ATP binding"/>
    <property type="evidence" value="ECO:0007669"/>
    <property type="project" value="UniProtKB-KW"/>
</dbReference>
<evidence type="ECO:0000256" key="3">
    <source>
        <dbReference type="ARBA" id="ARBA00022741"/>
    </source>
</evidence>
<name>A0A8J3D5T7_9BACT</name>
<dbReference type="InterPro" id="IPR002575">
    <property type="entry name" value="Aminoglycoside_PTrfase"/>
</dbReference>
<comment type="similarity">
    <text evidence="1">Belongs to the methylthioribose kinase family.</text>
</comment>
<dbReference type="Proteomes" id="UP000598271">
    <property type="component" value="Unassembled WGS sequence"/>
</dbReference>
<keyword evidence="5" id="KW-0067">ATP-binding</keyword>
<dbReference type="PANTHER" id="PTHR34273">
    <property type="entry name" value="METHYLTHIORIBOSE KINASE"/>
    <property type="match status" value="1"/>
</dbReference>
<dbReference type="Gene3D" id="3.30.200.20">
    <property type="entry name" value="Phosphorylase Kinase, domain 1"/>
    <property type="match status" value="1"/>
</dbReference>
<dbReference type="InterPro" id="IPR011009">
    <property type="entry name" value="Kinase-like_dom_sf"/>
</dbReference>
<protein>
    <recommendedName>
        <fullName evidence="6">Aminoglycoside phosphotransferase domain-containing protein</fullName>
    </recommendedName>
</protein>
<dbReference type="Pfam" id="PF01636">
    <property type="entry name" value="APH"/>
    <property type="match status" value="1"/>
</dbReference>
<evidence type="ECO:0000256" key="5">
    <source>
        <dbReference type="ARBA" id="ARBA00022840"/>
    </source>
</evidence>
<dbReference type="GO" id="GO:0016301">
    <property type="term" value="F:kinase activity"/>
    <property type="evidence" value="ECO:0007669"/>
    <property type="project" value="UniProtKB-KW"/>
</dbReference>
<evidence type="ECO:0000256" key="2">
    <source>
        <dbReference type="ARBA" id="ARBA00022679"/>
    </source>
</evidence>
<evidence type="ECO:0000313" key="8">
    <source>
        <dbReference type="Proteomes" id="UP000598271"/>
    </source>
</evidence>